<feature type="region of interest" description="Disordered" evidence="1">
    <location>
        <begin position="25"/>
        <end position="96"/>
    </location>
</feature>
<protein>
    <submittedName>
        <fullName evidence="2">Uncharacterized protein</fullName>
    </submittedName>
</protein>
<dbReference type="EMBL" id="CM000833">
    <property type="protein sequence ID" value="EET03988.1"/>
    <property type="molecule type" value="Genomic_DNA"/>
</dbReference>
<evidence type="ECO:0000256" key="1">
    <source>
        <dbReference type="SAM" id="MobiDB-lite"/>
    </source>
</evidence>
<dbReference type="RefSeq" id="WP_004529834.1">
    <property type="nucleotide sequence ID" value="NZ_CM000833.1"/>
</dbReference>
<organism evidence="2">
    <name type="scientific">Burkholderia pseudomallei 1710a</name>
    <dbReference type="NCBI Taxonomy" id="320371"/>
    <lineage>
        <taxon>Bacteria</taxon>
        <taxon>Pseudomonadati</taxon>
        <taxon>Pseudomonadota</taxon>
        <taxon>Betaproteobacteria</taxon>
        <taxon>Burkholderiales</taxon>
        <taxon>Burkholderiaceae</taxon>
        <taxon>Burkholderia</taxon>
        <taxon>pseudomallei group</taxon>
    </lineage>
</organism>
<proteinExistence type="predicted"/>
<dbReference type="Proteomes" id="UP000001812">
    <property type="component" value="Chromosome II"/>
</dbReference>
<name>A0A0E1VT03_BURPE</name>
<feature type="compositionally biased region" description="Basic and acidic residues" evidence="1">
    <location>
        <begin position="63"/>
        <end position="73"/>
    </location>
</feature>
<gene>
    <name evidence="2" type="ORF">BURPS1710A_A2904</name>
</gene>
<evidence type="ECO:0000313" key="2">
    <source>
        <dbReference type="EMBL" id="EET03988.1"/>
    </source>
</evidence>
<reference evidence="2" key="1">
    <citation type="submission" date="2009-05" db="EMBL/GenBank/DDBJ databases">
        <authorList>
            <person name="Harkins D.M."/>
            <person name="DeShazer D."/>
            <person name="Woods D.E."/>
            <person name="Brinkac L.M."/>
            <person name="Brown K.A."/>
            <person name="Hung G.C."/>
            <person name="Tuanyok A."/>
            <person name="Zhang B."/>
            <person name="Nierman W.C."/>
        </authorList>
    </citation>
    <scope>NUCLEOTIDE SEQUENCE [LARGE SCALE GENOMIC DNA]</scope>
    <source>
        <strain evidence="2">1710a</strain>
    </source>
</reference>
<dbReference type="HOGENOM" id="CLU_157087_0_0_4"/>
<sequence>MRFGPRALARRGFVSARRADARRLRSARAEGMHRRTVRGQRVRREWPHSHPMSCARTRGPRIGARDDNHDAGTHRGASYAIDGTTQPSDNAIIKPNGTAFIGTAQRARA</sequence>
<accession>A0A0E1VT03</accession>
<dbReference type="AlphaFoldDB" id="A0A0E1VT03"/>